<dbReference type="PROSITE" id="PS50245">
    <property type="entry name" value="CAP_GLY_2"/>
    <property type="match status" value="1"/>
</dbReference>
<keyword evidence="3" id="KW-0143">Chaperone</keyword>
<dbReference type="InterPro" id="IPR000938">
    <property type="entry name" value="CAP-Gly_domain"/>
</dbReference>
<keyword evidence="7" id="KW-1185">Reference proteome</keyword>
<dbReference type="InterPro" id="IPR000626">
    <property type="entry name" value="Ubiquitin-like_dom"/>
</dbReference>
<proteinExistence type="inferred from homology"/>
<dbReference type="SUPFAM" id="SSF54236">
    <property type="entry name" value="Ubiquitin-like"/>
    <property type="match status" value="1"/>
</dbReference>
<dbReference type="GO" id="GO:0051010">
    <property type="term" value="F:microtubule plus-end binding"/>
    <property type="evidence" value="ECO:0007669"/>
    <property type="project" value="TreeGrafter"/>
</dbReference>
<dbReference type="Gene3D" id="3.10.20.90">
    <property type="entry name" value="Phosphatidylinositol 3-kinase Catalytic Subunit, Chain A, domain 1"/>
    <property type="match status" value="1"/>
</dbReference>
<dbReference type="GO" id="GO:0007021">
    <property type="term" value="P:tubulin complex assembly"/>
    <property type="evidence" value="ECO:0007669"/>
    <property type="project" value="InterPro"/>
</dbReference>
<dbReference type="GO" id="GO:0005634">
    <property type="term" value="C:nucleus"/>
    <property type="evidence" value="ECO:0007669"/>
    <property type="project" value="TreeGrafter"/>
</dbReference>
<evidence type="ECO:0000256" key="1">
    <source>
        <dbReference type="ARBA" id="ARBA00004496"/>
    </source>
</evidence>
<sequence>MGSLMQQARAEFDAVKGTPELEALKAYVTAPGTAGGARQSETTVLLTITHCNLGARFLELRFDLHSSIDNVKSKLYQHTGTAPQSMVLQLKDPSGALMCVMDDGARPLGFYSPLDGYVLHVIDTDPHSLSARGGLEDVSQVEKYVMSDDDYNNRENTYRKFKEDKLRKDPTWTLQKEMAERRGVPVPEPTDPDAYVEEAKACTVDSRCEVSPGGKRGVVRFVGKDLKGMPPGWWIGVQYDEPVGKNDGSVKGERYFECPQGYGGFIRPDKVQCGDFPNLDDELFASDDDEI</sequence>
<organism evidence="6 7">
    <name type="scientific">Pycnococcus provasolii</name>
    <dbReference type="NCBI Taxonomy" id="41880"/>
    <lineage>
        <taxon>Eukaryota</taxon>
        <taxon>Viridiplantae</taxon>
        <taxon>Chlorophyta</taxon>
        <taxon>Pseudoscourfieldiophyceae</taxon>
        <taxon>Pseudoscourfieldiales</taxon>
        <taxon>Pycnococcaceae</taxon>
        <taxon>Pycnococcus</taxon>
    </lineage>
</organism>
<accession>A0A830HEM0</accession>
<dbReference type="AlphaFoldDB" id="A0A830HEM0"/>
<protein>
    <recommendedName>
        <fullName evidence="5">CAP-Gly domain-containing protein</fullName>
    </recommendedName>
</protein>
<dbReference type="EMBL" id="BNJQ01000009">
    <property type="protein sequence ID" value="GHP05162.1"/>
    <property type="molecule type" value="Genomic_DNA"/>
</dbReference>
<keyword evidence="2" id="KW-0963">Cytoplasm</keyword>
<dbReference type="CDD" id="cd01789">
    <property type="entry name" value="Ubl_TBCB"/>
    <property type="match status" value="1"/>
</dbReference>
<comment type="caution">
    <text evidence="6">The sequence shown here is derived from an EMBL/GenBank/DDBJ whole genome shotgun (WGS) entry which is preliminary data.</text>
</comment>
<dbReference type="Proteomes" id="UP000660262">
    <property type="component" value="Unassembled WGS sequence"/>
</dbReference>
<name>A0A830HEM0_9CHLO</name>
<dbReference type="InterPro" id="IPR029071">
    <property type="entry name" value="Ubiquitin-like_domsf"/>
</dbReference>
<dbReference type="InterPro" id="IPR036859">
    <property type="entry name" value="CAP-Gly_dom_sf"/>
</dbReference>
<dbReference type="GO" id="GO:0043014">
    <property type="term" value="F:alpha-tubulin binding"/>
    <property type="evidence" value="ECO:0007669"/>
    <property type="project" value="InterPro"/>
</dbReference>
<dbReference type="Pfam" id="PF14560">
    <property type="entry name" value="Ubiquitin_2"/>
    <property type="match status" value="1"/>
</dbReference>
<evidence type="ECO:0000259" key="5">
    <source>
        <dbReference type="PROSITE" id="PS50245"/>
    </source>
</evidence>
<evidence type="ECO:0000256" key="3">
    <source>
        <dbReference type="ARBA" id="ARBA00023186"/>
    </source>
</evidence>
<dbReference type="SMART" id="SM01052">
    <property type="entry name" value="CAP_GLY"/>
    <property type="match status" value="1"/>
</dbReference>
<dbReference type="InterPro" id="IPR045172">
    <property type="entry name" value="TBCB_Ubl"/>
</dbReference>
<dbReference type="Pfam" id="PF01302">
    <property type="entry name" value="CAP_GLY"/>
    <property type="match status" value="1"/>
</dbReference>
<comment type="subcellular location">
    <subcellularLocation>
        <location evidence="1">Cytoplasm</location>
    </subcellularLocation>
</comment>
<comment type="similarity">
    <text evidence="4">Belongs to the TBCB family.</text>
</comment>
<evidence type="ECO:0000256" key="2">
    <source>
        <dbReference type="ARBA" id="ARBA00022490"/>
    </source>
</evidence>
<dbReference type="GO" id="GO:0031122">
    <property type="term" value="P:cytoplasmic microtubule organization"/>
    <property type="evidence" value="ECO:0007669"/>
    <property type="project" value="TreeGrafter"/>
</dbReference>
<gene>
    <name evidence="6" type="ORF">PPROV_000391400</name>
</gene>
<dbReference type="PANTHER" id="PTHR18916">
    <property type="entry name" value="DYNACTIN 1-RELATED MICROTUBULE-BINDING"/>
    <property type="match status" value="1"/>
</dbReference>
<dbReference type="SUPFAM" id="SSF74924">
    <property type="entry name" value="Cap-Gly domain"/>
    <property type="match status" value="1"/>
</dbReference>
<reference evidence="6" key="1">
    <citation type="submission" date="2020-10" db="EMBL/GenBank/DDBJ databases">
        <title>Unveiling of a novel bifunctional photoreceptor, Dualchrome1, isolated from a cosmopolitan green alga.</title>
        <authorList>
            <person name="Suzuki S."/>
            <person name="Kawachi M."/>
        </authorList>
    </citation>
    <scope>NUCLEOTIDE SEQUENCE</scope>
    <source>
        <strain evidence="6">NIES 2893</strain>
    </source>
</reference>
<dbReference type="GO" id="GO:0007023">
    <property type="term" value="P:post-chaperonin tubulin folding pathway"/>
    <property type="evidence" value="ECO:0007669"/>
    <property type="project" value="InterPro"/>
</dbReference>
<dbReference type="Gene3D" id="2.30.30.190">
    <property type="entry name" value="CAP Gly-rich-like domain"/>
    <property type="match status" value="1"/>
</dbReference>
<dbReference type="PROSITE" id="PS00845">
    <property type="entry name" value="CAP_GLY_1"/>
    <property type="match status" value="1"/>
</dbReference>
<evidence type="ECO:0000256" key="4">
    <source>
        <dbReference type="ARBA" id="ARBA00025779"/>
    </source>
</evidence>
<dbReference type="OrthoDB" id="2130750at2759"/>
<feature type="domain" description="CAP-Gly" evidence="5">
    <location>
        <begin position="231"/>
        <end position="267"/>
    </location>
</feature>
<dbReference type="PANTHER" id="PTHR18916:SF85">
    <property type="entry name" value="TUBULIN-FOLDING COFACTOR B"/>
    <property type="match status" value="1"/>
</dbReference>
<dbReference type="GO" id="GO:0035371">
    <property type="term" value="C:microtubule plus-end"/>
    <property type="evidence" value="ECO:0007669"/>
    <property type="project" value="TreeGrafter"/>
</dbReference>
<evidence type="ECO:0000313" key="6">
    <source>
        <dbReference type="EMBL" id="GHP05162.1"/>
    </source>
</evidence>
<evidence type="ECO:0000313" key="7">
    <source>
        <dbReference type="Proteomes" id="UP000660262"/>
    </source>
</evidence>
<dbReference type="GO" id="GO:0005737">
    <property type="term" value="C:cytoplasm"/>
    <property type="evidence" value="ECO:0007669"/>
    <property type="project" value="UniProtKB-SubCell"/>
</dbReference>